<feature type="domain" description="NADP-dependent oxidoreductase" evidence="2">
    <location>
        <begin position="18"/>
        <end position="307"/>
    </location>
</feature>
<dbReference type="Gene3D" id="3.20.20.100">
    <property type="entry name" value="NADP-dependent oxidoreductase domain"/>
    <property type="match status" value="1"/>
</dbReference>
<proteinExistence type="predicted"/>
<dbReference type="AlphaFoldDB" id="D3EZ27"/>
<dbReference type="InterPro" id="IPR050523">
    <property type="entry name" value="AKR_Detox_Biosynth"/>
</dbReference>
<dbReference type="EMBL" id="CP001854">
    <property type="protein sequence ID" value="ADB49901.1"/>
    <property type="molecule type" value="Genomic_DNA"/>
</dbReference>
<dbReference type="FunFam" id="3.20.20.100:FF:000004">
    <property type="entry name" value="Oxidoreductase, aldo/keto reductase"/>
    <property type="match status" value="1"/>
</dbReference>
<dbReference type="Proteomes" id="UP000008229">
    <property type="component" value="Chromosome"/>
</dbReference>
<dbReference type="PANTHER" id="PTHR43364">
    <property type="entry name" value="NADH-SPECIFIC METHYLGLYOXAL REDUCTASE-RELATED"/>
    <property type="match status" value="1"/>
</dbReference>
<dbReference type="OrthoDB" id="9768793at2"/>
<dbReference type="GO" id="GO:0016491">
    <property type="term" value="F:oxidoreductase activity"/>
    <property type="evidence" value="ECO:0007669"/>
    <property type="project" value="UniProtKB-KW"/>
</dbReference>
<dbReference type="KEGG" id="cwo:Cwoe_1473"/>
<name>D3EZ27_CONWI</name>
<evidence type="ECO:0000259" key="2">
    <source>
        <dbReference type="Pfam" id="PF00248"/>
    </source>
</evidence>
<evidence type="ECO:0000256" key="1">
    <source>
        <dbReference type="ARBA" id="ARBA00023002"/>
    </source>
</evidence>
<keyword evidence="1" id="KW-0560">Oxidoreductase</keyword>
<dbReference type="eggNOG" id="COG0667">
    <property type="taxonomic scope" value="Bacteria"/>
</dbReference>
<accession>D3EZ27</accession>
<dbReference type="SUPFAM" id="SSF51430">
    <property type="entry name" value="NAD(P)-linked oxidoreductase"/>
    <property type="match status" value="1"/>
</dbReference>
<dbReference type="CDD" id="cd19080">
    <property type="entry name" value="AKR_AKR9A_9B"/>
    <property type="match status" value="1"/>
</dbReference>
<dbReference type="InterPro" id="IPR023210">
    <property type="entry name" value="NADP_OxRdtase_dom"/>
</dbReference>
<gene>
    <name evidence="3" type="ordered locus">Cwoe_1473</name>
</gene>
<organism evidence="3 4">
    <name type="scientific">Conexibacter woesei (strain DSM 14684 / CCUG 47730 / CIP 108061 / JCM 11494 / NBRC 100937 / ID131577)</name>
    <dbReference type="NCBI Taxonomy" id="469383"/>
    <lineage>
        <taxon>Bacteria</taxon>
        <taxon>Bacillati</taxon>
        <taxon>Actinomycetota</taxon>
        <taxon>Thermoleophilia</taxon>
        <taxon>Solirubrobacterales</taxon>
        <taxon>Conexibacteraceae</taxon>
        <taxon>Conexibacter</taxon>
    </lineage>
</organism>
<dbReference type="Pfam" id="PF00248">
    <property type="entry name" value="Aldo_ket_red"/>
    <property type="match status" value="1"/>
</dbReference>
<dbReference type="STRING" id="469383.Cwoe_1473"/>
<keyword evidence="4" id="KW-1185">Reference proteome</keyword>
<dbReference type="PANTHER" id="PTHR43364:SF4">
    <property type="entry name" value="NAD(P)-LINKED OXIDOREDUCTASE SUPERFAMILY PROTEIN"/>
    <property type="match status" value="1"/>
</dbReference>
<sequence>MPELRYRLLGRSGLRVSELSLGAMLFGSAATREQAAAIVARYAEAGGNFIDTANRYAGGESERIVGDLIRPDRDRWVLATKYVLSTDHADPNAGGAHRKSMRRALDASLRRLGTDYVDLYWMHVWDAFTPVEEVVRALDDLVRAGKVLAIGISDTPSWLVARAVTLAEERGLTPFCAVQVPYSLVERSVERELLPMARALDLAVTGWAPLGGGRLTGRYGTDRPRPADGRWAGRELSAHDLAVADALNAVAEARGAGASQVALAWLRAQQHRAVTIPIVGARTEAQLADALAAVELELTPAELEQLDVTSRIEPGFPGDFGGGGLPHGALLDRVDDHRGTIDPLI</sequence>
<protein>
    <submittedName>
        <fullName evidence="3">Aldo/keto reductase</fullName>
    </submittedName>
</protein>
<reference evidence="4" key="2">
    <citation type="submission" date="2010-01" db="EMBL/GenBank/DDBJ databases">
        <title>The complete genome of Conexibacter woesei DSM 14684.</title>
        <authorList>
            <consortium name="US DOE Joint Genome Institute (JGI-PGF)"/>
            <person name="Lucas S."/>
            <person name="Copeland A."/>
            <person name="Lapidus A."/>
            <person name="Glavina del Rio T."/>
            <person name="Dalin E."/>
            <person name="Tice H."/>
            <person name="Bruce D."/>
            <person name="Goodwin L."/>
            <person name="Pitluck S."/>
            <person name="Kyrpides N."/>
            <person name="Mavromatis K."/>
            <person name="Ivanova N."/>
            <person name="Mikhailova N."/>
            <person name="Chertkov O."/>
            <person name="Brettin T."/>
            <person name="Detter J.C."/>
            <person name="Han C."/>
            <person name="Larimer F."/>
            <person name="Land M."/>
            <person name="Hauser L."/>
            <person name="Markowitz V."/>
            <person name="Cheng J.-F."/>
            <person name="Hugenholtz P."/>
            <person name="Woyke T."/>
            <person name="Wu D."/>
            <person name="Pukall R."/>
            <person name="Steenblock K."/>
            <person name="Schneider S."/>
            <person name="Klenk H.-P."/>
            <person name="Eisen J.A."/>
        </authorList>
    </citation>
    <scope>NUCLEOTIDE SEQUENCE [LARGE SCALE GENOMIC DNA]</scope>
    <source>
        <strain evidence="4">DSM 14684 / CIP 108061 / JCM 11494 / NBRC 100937 / ID131577</strain>
    </source>
</reference>
<dbReference type="HOGENOM" id="CLU_023205_2_0_11"/>
<evidence type="ECO:0000313" key="4">
    <source>
        <dbReference type="Proteomes" id="UP000008229"/>
    </source>
</evidence>
<dbReference type="InterPro" id="IPR036812">
    <property type="entry name" value="NAD(P)_OxRdtase_dom_sf"/>
</dbReference>
<evidence type="ECO:0000313" key="3">
    <source>
        <dbReference type="EMBL" id="ADB49901.1"/>
    </source>
</evidence>
<dbReference type="GO" id="GO:0005829">
    <property type="term" value="C:cytosol"/>
    <property type="evidence" value="ECO:0007669"/>
    <property type="project" value="UniProtKB-ARBA"/>
</dbReference>
<reference evidence="3 4" key="1">
    <citation type="journal article" date="2010" name="Stand. Genomic Sci.">
        <title>Complete genome sequence of Conexibacter woesei type strain (ID131577).</title>
        <authorList>
            <person name="Pukall R."/>
            <person name="Lapidus A."/>
            <person name="Glavina Del Rio T."/>
            <person name="Copeland A."/>
            <person name="Tice H."/>
            <person name="Cheng J.-F."/>
            <person name="Lucas S."/>
            <person name="Chen F."/>
            <person name="Nolan M."/>
            <person name="Bruce D."/>
            <person name="Goodwin L."/>
            <person name="Pitluck S."/>
            <person name="Mavromatis K."/>
            <person name="Ivanova N."/>
            <person name="Ovchinnikova G."/>
            <person name="Pati A."/>
            <person name="Chen A."/>
            <person name="Palaniappan K."/>
            <person name="Land M."/>
            <person name="Hauser L."/>
            <person name="Chang Y.-J."/>
            <person name="Jeffries C.D."/>
            <person name="Chain P."/>
            <person name="Meincke L."/>
            <person name="Sims D."/>
            <person name="Brettin T."/>
            <person name="Detter J.C."/>
            <person name="Rohde M."/>
            <person name="Goeker M."/>
            <person name="Bristow J."/>
            <person name="Eisen J.A."/>
            <person name="Markowitz V."/>
            <person name="Kyrpides N.C."/>
            <person name="Klenk H.-P."/>
            <person name="Hugenholtz P."/>
        </authorList>
    </citation>
    <scope>NUCLEOTIDE SEQUENCE [LARGE SCALE GENOMIC DNA]</scope>
    <source>
        <strain evidence="4">DSM 14684 / CIP 108061 / JCM 11494 / NBRC 100937 / ID131577</strain>
    </source>
</reference>